<feature type="chain" id="PRO_5017329890" evidence="2">
    <location>
        <begin position="21"/>
        <end position="111"/>
    </location>
</feature>
<evidence type="ECO:0000313" key="4">
    <source>
        <dbReference type="Proteomes" id="UP000266234"/>
    </source>
</evidence>
<proteinExistence type="predicted"/>
<organism evidence="3 4">
    <name type="scientific">Fusarium longipes</name>
    <dbReference type="NCBI Taxonomy" id="694270"/>
    <lineage>
        <taxon>Eukaryota</taxon>
        <taxon>Fungi</taxon>
        <taxon>Dikarya</taxon>
        <taxon>Ascomycota</taxon>
        <taxon>Pezizomycotina</taxon>
        <taxon>Sordariomycetes</taxon>
        <taxon>Hypocreomycetidae</taxon>
        <taxon>Hypocreales</taxon>
        <taxon>Nectriaceae</taxon>
        <taxon>Fusarium</taxon>
    </lineage>
</organism>
<evidence type="ECO:0000313" key="3">
    <source>
        <dbReference type="EMBL" id="RGP72884.1"/>
    </source>
</evidence>
<protein>
    <submittedName>
        <fullName evidence="3">Uncharacterized protein</fullName>
    </submittedName>
</protein>
<keyword evidence="2" id="KW-0732">Signal</keyword>
<dbReference type="Proteomes" id="UP000266234">
    <property type="component" value="Unassembled WGS sequence"/>
</dbReference>
<accession>A0A395SKC0</accession>
<evidence type="ECO:0000256" key="1">
    <source>
        <dbReference type="SAM" id="MobiDB-lite"/>
    </source>
</evidence>
<feature type="region of interest" description="Disordered" evidence="1">
    <location>
        <begin position="26"/>
        <end position="89"/>
    </location>
</feature>
<reference evidence="3 4" key="1">
    <citation type="journal article" date="2018" name="PLoS Pathog.">
        <title>Evolution of structural diversity of trichothecenes, a family of toxins produced by plant pathogenic and entomopathogenic fungi.</title>
        <authorList>
            <person name="Proctor R.H."/>
            <person name="McCormick S.P."/>
            <person name="Kim H.S."/>
            <person name="Cardoza R.E."/>
            <person name="Stanley A.M."/>
            <person name="Lindo L."/>
            <person name="Kelly A."/>
            <person name="Brown D.W."/>
            <person name="Lee T."/>
            <person name="Vaughan M.M."/>
            <person name="Alexander N.J."/>
            <person name="Busman M."/>
            <person name="Gutierrez S."/>
        </authorList>
    </citation>
    <scope>NUCLEOTIDE SEQUENCE [LARGE SCALE GENOMIC DNA]</scope>
    <source>
        <strain evidence="3 4">NRRL 20695</strain>
    </source>
</reference>
<dbReference type="EMBL" id="PXOG01000145">
    <property type="protein sequence ID" value="RGP72884.1"/>
    <property type="molecule type" value="Genomic_DNA"/>
</dbReference>
<evidence type="ECO:0000256" key="2">
    <source>
        <dbReference type="SAM" id="SignalP"/>
    </source>
</evidence>
<name>A0A395SKC0_9HYPO</name>
<feature type="signal peptide" evidence="2">
    <location>
        <begin position="1"/>
        <end position="20"/>
    </location>
</feature>
<dbReference type="AlphaFoldDB" id="A0A395SKC0"/>
<comment type="caution">
    <text evidence="3">The sequence shown here is derived from an EMBL/GenBank/DDBJ whole genome shotgun (WGS) entry which is preliminary data.</text>
</comment>
<feature type="compositionally biased region" description="Basic and acidic residues" evidence="1">
    <location>
        <begin position="75"/>
        <end position="89"/>
    </location>
</feature>
<gene>
    <name evidence="3" type="ORF">FLONG3_6522</name>
</gene>
<keyword evidence="4" id="KW-1185">Reference proteome</keyword>
<dbReference type="OrthoDB" id="4711424at2759"/>
<sequence>MKTKLFRILTIAAVFSIVLSAPVENTEDRVTHGQSNTTETNEVHVDTAHETATPVKEIDTMETDAGDVTVQQKCPRVEAPHISTGEKEGDIFARREGQCWFAQEEETTQGK</sequence>